<proteinExistence type="predicted"/>
<dbReference type="AlphaFoldDB" id="A0AAW9KKM9"/>
<accession>A0AAW9KKM9</accession>
<evidence type="ECO:0000313" key="1">
    <source>
        <dbReference type="EMBL" id="MDZ7543039.1"/>
    </source>
</evidence>
<reference evidence="1" key="1">
    <citation type="submission" date="2019-11" db="EMBL/GenBank/DDBJ databases">
        <title>Characterization of Clostridium perfringens isolates from swine manure treated agricultural soils.</title>
        <authorList>
            <person name="Wushke S.T."/>
        </authorList>
    </citation>
    <scope>NUCLEOTIDE SEQUENCE</scope>
    <source>
        <strain evidence="1">X62</strain>
    </source>
</reference>
<protein>
    <submittedName>
        <fullName evidence="1">Uncharacterized protein</fullName>
    </submittedName>
</protein>
<dbReference type="EMBL" id="WNUR01000746">
    <property type="protein sequence ID" value="MDZ7543039.1"/>
    <property type="molecule type" value="Genomic_DNA"/>
</dbReference>
<gene>
    <name evidence="1" type="ORF">GNF83_18025</name>
</gene>
<evidence type="ECO:0000313" key="2">
    <source>
        <dbReference type="Proteomes" id="UP001288944"/>
    </source>
</evidence>
<name>A0AAW9KKM9_CLOPF</name>
<sequence length="66" mass="7236">MAEETGGAVIRTVHVGVSNFVSADYIQSSLFDMEEAEKLTHLASAVHRIHNRIGPAAELVFHFSQL</sequence>
<comment type="caution">
    <text evidence="1">The sequence shown here is derived from an EMBL/GenBank/DDBJ whole genome shotgun (WGS) entry which is preliminary data.</text>
</comment>
<dbReference type="Proteomes" id="UP001288944">
    <property type="component" value="Unassembled WGS sequence"/>
</dbReference>
<organism evidence="1 2">
    <name type="scientific">Clostridium perfringens</name>
    <dbReference type="NCBI Taxonomy" id="1502"/>
    <lineage>
        <taxon>Bacteria</taxon>
        <taxon>Bacillati</taxon>
        <taxon>Bacillota</taxon>
        <taxon>Clostridia</taxon>
        <taxon>Eubacteriales</taxon>
        <taxon>Clostridiaceae</taxon>
        <taxon>Clostridium</taxon>
    </lineage>
</organism>